<organism evidence="1 2">
    <name type="scientific">Deinococcus roseus</name>
    <dbReference type="NCBI Taxonomy" id="392414"/>
    <lineage>
        <taxon>Bacteria</taxon>
        <taxon>Thermotogati</taxon>
        <taxon>Deinococcota</taxon>
        <taxon>Deinococci</taxon>
        <taxon>Deinococcales</taxon>
        <taxon>Deinococcaceae</taxon>
        <taxon>Deinococcus</taxon>
    </lineage>
</organism>
<keyword evidence="2" id="KW-1185">Reference proteome</keyword>
<proteinExistence type="predicted"/>
<dbReference type="EMBL" id="BMOD01000021">
    <property type="protein sequence ID" value="GGJ49889.1"/>
    <property type="molecule type" value="Genomic_DNA"/>
</dbReference>
<sequence>MSQKYKGFTPLMGIWIIRNHKNGKVLLGASEHAQAKLNAYQFQLKMGSCMVRSLQQDWNQDGPENFSFEILDELEPDPGKGEHFDYRQDLKDLEALWLEDLQPYEPRGYHKPRKS</sequence>
<dbReference type="CDD" id="cd10451">
    <property type="entry name" value="GIY-YIG_LuxR_like"/>
    <property type="match status" value="1"/>
</dbReference>
<evidence type="ECO:0000313" key="1">
    <source>
        <dbReference type="EMBL" id="GGJ49889.1"/>
    </source>
</evidence>
<reference evidence="2" key="1">
    <citation type="journal article" date="2019" name="Int. J. Syst. Evol. Microbiol.">
        <title>The Global Catalogue of Microorganisms (GCM) 10K type strain sequencing project: providing services to taxonomists for standard genome sequencing and annotation.</title>
        <authorList>
            <consortium name="The Broad Institute Genomics Platform"/>
            <consortium name="The Broad Institute Genome Sequencing Center for Infectious Disease"/>
            <person name="Wu L."/>
            <person name="Ma J."/>
        </authorList>
    </citation>
    <scope>NUCLEOTIDE SEQUENCE [LARGE SCALE GENOMIC DNA]</scope>
    <source>
        <strain evidence="2">JCM 14370</strain>
    </source>
</reference>
<dbReference type="Gene3D" id="3.40.1440.10">
    <property type="entry name" value="GIY-YIG endonuclease"/>
    <property type="match status" value="1"/>
</dbReference>
<gene>
    <name evidence="1" type="ORF">GCM10008938_39810</name>
</gene>
<dbReference type="RefSeq" id="WP_189005787.1">
    <property type="nucleotide sequence ID" value="NZ_BMOD01000021.1"/>
</dbReference>
<dbReference type="Proteomes" id="UP000632222">
    <property type="component" value="Unassembled WGS sequence"/>
</dbReference>
<dbReference type="SUPFAM" id="SSF82771">
    <property type="entry name" value="GIY-YIG endonuclease"/>
    <property type="match status" value="1"/>
</dbReference>
<evidence type="ECO:0008006" key="3">
    <source>
        <dbReference type="Google" id="ProtNLM"/>
    </source>
</evidence>
<accession>A0ABQ2DAB6</accession>
<dbReference type="InterPro" id="IPR035901">
    <property type="entry name" value="GIY-YIG_endonuc_sf"/>
</dbReference>
<protein>
    <recommendedName>
        <fullName evidence="3">LuxR family transcriptional regulator</fullName>
    </recommendedName>
</protein>
<evidence type="ECO:0000313" key="2">
    <source>
        <dbReference type="Proteomes" id="UP000632222"/>
    </source>
</evidence>
<comment type="caution">
    <text evidence="1">The sequence shown here is derived from an EMBL/GenBank/DDBJ whole genome shotgun (WGS) entry which is preliminary data.</text>
</comment>
<name>A0ABQ2DAB6_9DEIO</name>